<organism evidence="1 2">
    <name type="scientific">Caballeronia calidae</name>
    <dbReference type="NCBI Taxonomy" id="1777139"/>
    <lineage>
        <taxon>Bacteria</taxon>
        <taxon>Pseudomonadati</taxon>
        <taxon>Pseudomonadota</taxon>
        <taxon>Betaproteobacteria</taxon>
        <taxon>Burkholderiales</taxon>
        <taxon>Burkholderiaceae</taxon>
        <taxon>Caballeronia</taxon>
    </lineage>
</organism>
<dbReference type="EMBL" id="FCOX02000120">
    <property type="protein sequence ID" value="SAL06532.1"/>
    <property type="molecule type" value="Genomic_DNA"/>
</dbReference>
<dbReference type="AlphaFoldDB" id="A0A158EI12"/>
<reference evidence="1" key="1">
    <citation type="submission" date="2016-01" db="EMBL/GenBank/DDBJ databases">
        <authorList>
            <person name="Peeters C."/>
        </authorList>
    </citation>
    <scope>NUCLEOTIDE SEQUENCE</scope>
    <source>
        <strain evidence="1">LMG 29321</strain>
    </source>
</reference>
<evidence type="ECO:0000313" key="2">
    <source>
        <dbReference type="Proteomes" id="UP000071859"/>
    </source>
</evidence>
<dbReference type="Proteomes" id="UP000071859">
    <property type="component" value="Unassembled WGS sequence"/>
</dbReference>
<protein>
    <submittedName>
        <fullName evidence="1">Uncharacterized protein</fullName>
    </submittedName>
</protein>
<sequence length="57" mass="6876">MTVEAWAEMQRFERVVPVRDYFRPNELRTILRRGSEQDRANQWNQLRVAICSQIVVI</sequence>
<proteinExistence type="predicted"/>
<accession>A0A158EI12</accession>
<keyword evidence="2" id="KW-1185">Reference proteome</keyword>
<comment type="caution">
    <text evidence="1">The sequence shown here is derived from an EMBL/GenBank/DDBJ whole genome shotgun (WGS) entry which is preliminary data.</text>
</comment>
<name>A0A158EI12_9BURK</name>
<evidence type="ECO:0000313" key="1">
    <source>
        <dbReference type="EMBL" id="SAL06532.1"/>
    </source>
</evidence>
<gene>
    <name evidence="1" type="ORF">AWB78_08114</name>
</gene>